<dbReference type="EMBL" id="JBJYXY010000001">
    <property type="protein sequence ID" value="MFN2974182.1"/>
    <property type="molecule type" value="Genomic_DNA"/>
</dbReference>
<feature type="chain" id="PRO_5047150090" evidence="1">
    <location>
        <begin position="22"/>
        <end position="164"/>
    </location>
</feature>
<name>A0ABW9KGG5_9BACT</name>
<dbReference type="InterPro" id="IPR013424">
    <property type="entry name" value="Ice-binding_C"/>
</dbReference>
<sequence length="164" mass="16856">MRLRSLAAASAMLVFSLAAHADSFNFSFSGSTFSGSGVLSGDLVSPGTYQITSVTGTTDTGNGTNRPIAGIIAKNGFDGNDNKLLFTNGSYAFDVAGLSYLLNNGAQINLYFSDNEFLQRTGGGTVSQVSPITITAATPEPSSLALLGTGALGVIGAVRRRYNA</sequence>
<dbReference type="RefSeq" id="WP_263414246.1">
    <property type="nucleotide sequence ID" value="NZ_BAABBH010000001.1"/>
</dbReference>
<feature type="signal peptide" evidence="1">
    <location>
        <begin position="1"/>
        <end position="21"/>
    </location>
</feature>
<dbReference type="Pfam" id="PF07589">
    <property type="entry name" value="PEP-CTERM"/>
    <property type="match status" value="1"/>
</dbReference>
<proteinExistence type="predicted"/>
<evidence type="ECO:0000259" key="2">
    <source>
        <dbReference type="Pfam" id="PF07589"/>
    </source>
</evidence>
<evidence type="ECO:0000256" key="1">
    <source>
        <dbReference type="SAM" id="SignalP"/>
    </source>
</evidence>
<reference evidence="3 4" key="1">
    <citation type="submission" date="2024-12" db="EMBL/GenBank/DDBJ databases">
        <authorList>
            <person name="Lee Y."/>
        </authorList>
    </citation>
    <scope>NUCLEOTIDE SEQUENCE [LARGE SCALE GENOMIC DNA]</scope>
    <source>
        <strain evidence="3 4">03SUJ4</strain>
    </source>
</reference>
<feature type="domain" description="Ice-binding protein C-terminal" evidence="2">
    <location>
        <begin position="137"/>
        <end position="160"/>
    </location>
</feature>
<dbReference type="Proteomes" id="UP001634747">
    <property type="component" value="Unassembled WGS sequence"/>
</dbReference>
<evidence type="ECO:0000313" key="4">
    <source>
        <dbReference type="Proteomes" id="UP001634747"/>
    </source>
</evidence>
<keyword evidence="4" id="KW-1185">Reference proteome</keyword>
<organism evidence="3 4">
    <name type="scientific">Terriglobus aquaticus</name>
    <dbReference type="NCBI Taxonomy" id="940139"/>
    <lineage>
        <taxon>Bacteria</taxon>
        <taxon>Pseudomonadati</taxon>
        <taxon>Acidobacteriota</taxon>
        <taxon>Terriglobia</taxon>
        <taxon>Terriglobales</taxon>
        <taxon>Acidobacteriaceae</taxon>
        <taxon>Terriglobus</taxon>
    </lineage>
</organism>
<gene>
    <name evidence="3" type="ORF">ACK2TP_00260</name>
</gene>
<accession>A0ABW9KGG5</accession>
<dbReference type="NCBIfam" id="TIGR02595">
    <property type="entry name" value="PEP_CTERM"/>
    <property type="match status" value="1"/>
</dbReference>
<evidence type="ECO:0000313" key="3">
    <source>
        <dbReference type="EMBL" id="MFN2974182.1"/>
    </source>
</evidence>
<protein>
    <submittedName>
        <fullName evidence="3">PEP-CTERM sorting domain-containing protein</fullName>
    </submittedName>
</protein>
<keyword evidence="1" id="KW-0732">Signal</keyword>
<comment type="caution">
    <text evidence="3">The sequence shown here is derived from an EMBL/GenBank/DDBJ whole genome shotgun (WGS) entry which is preliminary data.</text>
</comment>